<dbReference type="SUPFAM" id="SSF53335">
    <property type="entry name" value="S-adenosyl-L-methionine-dependent methyltransferases"/>
    <property type="match status" value="1"/>
</dbReference>
<dbReference type="AlphaFoldDB" id="A0AAU9LQ09"/>
<comment type="caution">
    <text evidence="2">The sequence shown here is derived from an EMBL/GenBank/DDBJ whole genome shotgun (WGS) entry which is preliminary data.</text>
</comment>
<keyword evidence="1" id="KW-0472">Membrane</keyword>
<keyword evidence="1" id="KW-0812">Transmembrane</keyword>
<evidence type="ECO:0000313" key="3">
    <source>
        <dbReference type="Proteomes" id="UP001157418"/>
    </source>
</evidence>
<accession>A0AAU9LQ09</accession>
<keyword evidence="1" id="KW-1133">Transmembrane helix</keyword>
<feature type="transmembrane region" description="Helical" evidence="1">
    <location>
        <begin position="25"/>
        <end position="43"/>
    </location>
</feature>
<dbReference type="PANTHER" id="PTHR37909:SF1">
    <property type="entry name" value="S-ADENOSYL-L-METHIONINE-DEPENDENT METHYLTRANSFERASES SUPERFAMILY PROTEIN"/>
    <property type="match status" value="1"/>
</dbReference>
<dbReference type="InterPro" id="IPR029063">
    <property type="entry name" value="SAM-dependent_MTases_sf"/>
</dbReference>
<evidence type="ECO:0000313" key="2">
    <source>
        <dbReference type="EMBL" id="CAH1416517.1"/>
    </source>
</evidence>
<reference evidence="2 3" key="1">
    <citation type="submission" date="2022-01" db="EMBL/GenBank/DDBJ databases">
        <authorList>
            <person name="Xiong W."/>
            <person name="Schranz E."/>
        </authorList>
    </citation>
    <scope>NUCLEOTIDE SEQUENCE [LARGE SCALE GENOMIC DNA]</scope>
</reference>
<dbReference type="Proteomes" id="UP001157418">
    <property type="component" value="Unassembled WGS sequence"/>
</dbReference>
<evidence type="ECO:0000256" key="1">
    <source>
        <dbReference type="SAM" id="Phobius"/>
    </source>
</evidence>
<dbReference type="PANTHER" id="PTHR37909">
    <property type="entry name" value="S-ADENOSYL-L-METHIONINE-DEPENDENT METHYLTRANSFERASES SUPERFAMILY PROTEIN"/>
    <property type="match status" value="1"/>
</dbReference>
<sequence length="319" mass="35872">MMTDFPAAIIAATRKKISAFLRRDFIKPAAYFILLLLTYYLGYLSAVSKNPLCEPHRHYSTTTTTSTNTTNMINPPSQAAAVDHYQFQTRCGDPIPSQLIRQSILNRVFNGTSPYHAFPQPHIKPLLRQQRIKGWGSTGAVFKNLIHKVRPKTIIELGTFLGASAIHMAELTRQLGLDTQILCIDDFRGWPGLPTQFRDIKMVNGDTMLMYQFMQNVVQFNATEAIIFMPFSTGSALETLCEWGVTGDLIEVDAGHDFHSAWSDINRAYKLLRPGGVIFGHDYFTVADNRGVRRAVNMFARVNGLRVKADGQHWVLGSF</sequence>
<name>A0AAU9LQ09_9ASTR</name>
<evidence type="ECO:0008006" key="4">
    <source>
        <dbReference type="Google" id="ProtNLM"/>
    </source>
</evidence>
<gene>
    <name evidence="2" type="ORF">LVIROSA_LOCUS4279</name>
</gene>
<dbReference type="Pfam" id="PF13578">
    <property type="entry name" value="Methyltransf_24"/>
    <property type="match status" value="1"/>
</dbReference>
<dbReference type="Gene3D" id="3.40.50.150">
    <property type="entry name" value="Vaccinia Virus protein VP39"/>
    <property type="match status" value="1"/>
</dbReference>
<protein>
    <recommendedName>
        <fullName evidence="4">S-adenosyl-L-methionine-dependent methyltransferase</fullName>
    </recommendedName>
</protein>
<keyword evidence="3" id="KW-1185">Reference proteome</keyword>
<dbReference type="EMBL" id="CAKMRJ010000002">
    <property type="protein sequence ID" value="CAH1416517.1"/>
    <property type="molecule type" value="Genomic_DNA"/>
</dbReference>
<proteinExistence type="predicted"/>
<organism evidence="2 3">
    <name type="scientific">Lactuca virosa</name>
    <dbReference type="NCBI Taxonomy" id="75947"/>
    <lineage>
        <taxon>Eukaryota</taxon>
        <taxon>Viridiplantae</taxon>
        <taxon>Streptophyta</taxon>
        <taxon>Embryophyta</taxon>
        <taxon>Tracheophyta</taxon>
        <taxon>Spermatophyta</taxon>
        <taxon>Magnoliopsida</taxon>
        <taxon>eudicotyledons</taxon>
        <taxon>Gunneridae</taxon>
        <taxon>Pentapetalae</taxon>
        <taxon>asterids</taxon>
        <taxon>campanulids</taxon>
        <taxon>Asterales</taxon>
        <taxon>Asteraceae</taxon>
        <taxon>Cichorioideae</taxon>
        <taxon>Cichorieae</taxon>
        <taxon>Lactucinae</taxon>
        <taxon>Lactuca</taxon>
    </lineage>
</organism>